<dbReference type="Proteomes" id="UP000264006">
    <property type="component" value="Chromosome"/>
</dbReference>
<dbReference type="OrthoDB" id="7584480at2"/>
<keyword evidence="3" id="KW-1185">Reference proteome</keyword>
<dbReference type="RefSeq" id="WP_114593522.1">
    <property type="nucleotide sequence ID" value="NZ_CP031165.1"/>
</dbReference>
<evidence type="ECO:0000259" key="1">
    <source>
        <dbReference type="SMART" id="SM00923"/>
    </source>
</evidence>
<reference evidence="2 3" key="1">
    <citation type="submission" date="2018-09" db="EMBL/GenBank/DDBJ databases">
        <title>Complete genome sequence of Euzebya sp. DY32-46 isolated from seawater of Pacific Ocean.</title>
        <authorList>
            <person name="Xu L."/>
            <person name="Wu Y.-H."/>
            <person name="Xu X.-W."/>
        </authorList>
    </citation>
    <scope>NUCLEOTIDE SEQUENCE [LARGE SCALE GENOMIC DNA]</scope>
    <source>
        <strain evidence="2 3">DY32-46</strain>
    </source>
</reference>
<dbReference type="Pfam" id="PF03621">
    <property type="entry name" value="MbtH"/>
    <property type="match status" value="1"/>
</dbReference>
<dbReference type="Gene3D" id="3.90.820.10">
    <property type="entry name" value="Structural Genomics, Unknown Function 30-nov-00 1gh9 Mol_id"/>
    <property type="match status" value="1"/>
</dbReference>
<dbReference type="AlphaFoldDB" id="A0A346Y4C7"/>
<dbReference type="SUPFAM" id="SSF160582">
    <property type="entry name" value="MbtH-like"/>
    <property type="match status" value="1"/>
</dbReference>
<dbReference type="EMBL" id="CP031165">
    <property type="protein sequence ID" value="AXV09324.1"/>
    <property type="molecule type" value="Genomic_DNA"/>
</dbReference>
<dbReference type="KEGG" id="euz:DVS28_a4663"/>
<evidence type="ECO:0000313" key="2">
    <source>
        <dbReference type="EMBL" id="AXV09324.1"/>
    </source>
</evidence>
<feature type="domain" description="MbtH-like" evidence="1">
    <location>
        <begin position="1"/>
        <end position="47"/>
    </location>
</feature>
<dbReference type="InterPro" id="IPR005153">
    <property type="entry name" value="MbtH-like_dom"/>
</dbReference>
<name>A0A346Y4C7_9ACTN</name>
<proteinExistence type="predicted"/>
<evidence type="ECO:0000313" key="3">
    <source>
        <dbReference type="Proteomes" id="UP000264006"/>
    </source>
</evidence>
<accession>A0A346Y4C7</accession>
<protein>
    <recommendedName>
        <fullName evidence="1">MbtH-like domain-containing protein</fullName>
    </recommendedName>
</protein>
<dbReference type="SMART" id="SM00923">
    <property type="entry name" value="MbtH"/>
    <property type="match status" value="1"/>
</dbReference>
<organism evidence="2 3">
    <name type="scientific">Euzebya pacifica</name>
    <dbReference type="NCBI Taxonomy" id="1608957"/>
    <lineage>
        <taxon>Bacteria</taxon>
        <taxon>Bacillati</taxon>
        <taxon>Actinomycetota</taxon>
        <taxon>Nitriliruptoria</taxon>
        <taxon>Euzebyales</taxon>
    </lineage>
</organism>
<gene>
    <name evidence="2" type="ORF">DVS28_a4663</name>
</gene>
<dbReference type="InterPro" id="IPR038020">
    <property type="entry name" value="MbtH-like_sf"/>
</dbReference>
<sequence length="56" mass="6551">MAQRIEYAVVINHEEQYSIWPEGERLPKGYRAVRKGPADDCIRHLEDLLRERGTQG</sequence>